<comment type="caution">
    <text evidence="1">The sequence shown here is derived from an EMBL/GenBank/DDBJ whole genome shotgun (WGS) entry which is preliminary data.</text>
</comment>
<sequence length="499" mass="57788">MKIRWLLLLAIICIPGCVRHEKGIPNSAITNKPDWIYHVDSLIMPFWMTKDALGNPSGNFPVYRYPDGTPVNPSKLDSLKLPNEYQQYYMANSDSLRRDFIRVKSRQIYGYCVAYHITGNEEYLINAKNGLDYLIKKGVFSDKSVVSFWDKNKNPQPNILQRNTQDLAYGLLGPSIYYYLTRDPEILKIIIDVNRAVWKSYYEQSNLYENTKLFNWVAENFEGDSTHHKILIAPLDQLNAYTLLTAQIVPDSLSEELKTKVKILAKSIKNNFYSNEHNMFWSSLNNKTIGGNTDFAHSIKTFWMLYISAQLLNDQEMHEFAKKGAEKLLQTAYLPDENRWASNYLNAKHDLDKSIMTWHQAELDQMAATLSFSDTSFYSKYLIKTYPFFEKKLVDPINKGTFWGRTAKGEIIEVGFRSGWHMANFHDMEHALIGYLSSSNYYGDPTNLYFAFLNSISPDSTIIKPYYYQGTIKEISISPFNNYSLSELTKTRITFTDVH</sequence>
<dbReference type="InterPro" id="IPR008928">
    <property type="entry name" value="6-hairpin_glycosidase_sf"/>
</dbReference>
<dbReference type="AlphaFoldDB" id="A0A848IWU6"/>
<evidence type="ECO:0000313" key="2">
    <source>
        <dbReference type="Proteomes" id="UP000559010"/>
    </source>
</evidence>
<dbReference type="InterPro" id="IPR012341">
    <property type="entry name" value="6hp_glycosidase-like_sf"/>
</dbReference>
<evidence type="ECO:0000313" key="1">
    <source>
        <dbReference type="EMBL" id="NMM47755.1"/>
    </source>
</evidence>
<name>A0A848IWU6_9BACT</name>
<keyword evidence="2" id="KW-1185">Reference proteome</keyword>
<dbReference type="Proteomes" id="UP000559010">
    <property type="component" value="Unassembled WGS sequence"/>
</dbReference>
<dbReference type="SUPFAM" id="SSF48208">
    <property type="entry name" value="Six-hairpin glycosidases"/>
    <property type="match status" value="1"/>
</dbReference>
<dbReference type="Gene3D" id="1.50.10.10">
    <property type="match status" value="1"/>
</dbReference>
<accession>A0A848IWU6</accession>
<dbReference type="GO" id="GO:0005975">
    <property type="term" value="P:carbohydrate metabolic process"/>
    <property type="evidence" value="ECO:0007669"/>
    <property type="project" value="InterPro"/>
</dbReference>
<organism evidence="1 2">
    <name type="scientific">Marinigracilibium pacificum</name>
    <dbReference type="NCBI Taxonomy" id="2729599"/>
    <lineage>
        <taxon>Bacteria</taxon>
        <taxon>Pseudomonadati</taxon>
        <taxon>Bacteroidota</taxon>
        <taxon>Cytophagia</taxon>
        <taxon>Cytophagales</taxon>
        <taxon>Flammeovirgaceae</taxon>
        <taxon>Marinigracilibium</taxon>
    </lineage>
</organism>
<reference evidence="1 2" key="1">
    <citation type="submission" date="2020-04" db="EMBL/GenBank/DDBJ databases">
        <title>Flammeovirgaceae bacterium KN852 isolated from deep sea.</title>
        <authorList>
            <person name="Zhang D.-C."/>
        </authorList>
    </citation>
    <scope>NUCLEOTIDE SEQUENCE [LARGE SCALE GENOMIC DNA]</scope>
    <source>
        <strain evidence="1 2">KN852</strain>
    </source>
</reference>
<protein>
    <submittedName>
        <fullName evidence="1">Uncharacterized protein</fullName>
    </submittedName>
</protein>
<gene>
    <name evidence="1" type="ORF">HH304_05035</name>
</gene>
<proteinExistence type="predicted"/>
<dbReference type="RefSeq" id="WP_169678598.1">
    <property type="nucleotide sequence ID" value="NZ_JABBNU010000003.1"/>
</dbReference>
<dbReference type="EMBL" id="JABBNU010000003">
    <property type="protein sequence ID" value="NMM47755.1"/>
    <property type="molecule type" value="Genomic_DNA"/>
</dbReference>